<protein>
    <submittedName>
        <fullName evidence="1">Uncharacterized protein</fullName>
    </submittedName>
</protein>
<reference evidence="1" key="2">
    <citation type="journal article" date="2015" name="Data Brief">
        <title>Shoot transcriptome of the giant reed, Arundo donax.</title>
        <authorList>
            <person name="Barrero R.A."/>
            <person name="Guerrero F.D."/>
            <person name="Moolhuijzen P."/>
            <person name="Goolsby J.A."/>
            <person name="Tidwell J."/>
            <person name="Bellgard S.E."/>
            <person name="Bellgard M.I."/>
        </authorList>
    </citation>
    <scope>NUCLEOTIDE SEQUENCE</scope>
    <source>
        <tissue evidence="1">Shoot tissue taken approximately 20 cm above the soil surface</tissue>
    </source>
</reference>
<accession>A0A0A9B9M9</accession>
<name>A0A0A9B9M9_ARUDO</name>
<evidence type="ECO:0000313" key="1">
    <source>
        <dbReference type="EMBL" id="JAD60026.1"/>
    </source>
</evidence>
<sequence length="36" mass="4167">MLNRSLALHLGCCRQTNSIRKKTGELITLWVLNLNR</sequence>
<organism evidence="1">
    <name type="scientific">Arundo donax</name>
    <name type="common">Giant reed</name>
    <name type="synonym">Donax arundinaceus</name>
    <dbReference type="NCBI Taxonomy" id="35708"/>
    <lineage>
        <taxon>Eukaryota</taxon>
        <taxon>Viridiplantae</taxon>
        <taxon>Streptophyta</taxon>
        <taxon>Embryophyta</taxon>
        <taxon>Tracheophyta</taxon>
        <taxon>Spermatophyta</taxon>
        <taxon>Magnoliopsida</taxon>
        <taxon>Liliopsida</taxon>
        <taxon>Poales</taxon>
        <taxon>Poaceae</taxon>
        <taxon>PACMAD clade</taxon>
        <taxon>Arundinoideae</taxon>
        <taxon>Arundineae</taxon>
        <taxon>Arundo</taxon>
    </lineage>
</organism>
<dbReference type="AlphaFoldDB" id="A0A0A9B9M9"/>
<proteinExistence type="predicted"/>
<reference evidence="1" key="1">
    <citation type="submission" date="2014-09" db="EMBL/GenBank/DDBJ databases">
        <authorList>
            <person name="Magalhaes I.L.F."/>
            <person name="Oliveira U."/>
            <person name="Santos F.R."/>
            <person name="Vidigal T.H.D.A."/>
            <person name="Brescovit A.D."/>
            <person name="Santos A.J."/>
        </authorList>
    </citation>
    <scope>NUCLEOTIDE SEQUENCE</scope>
    <source>
        <tissue evidence="1">Shoot tissue taken approximately 20 cm above the soil surface</tissue>
    </source>
</reference>
<dbReference type="EMBL" id="GBRH01237869">
    <property type="protein sequence ID" value="JAD60026.1"/>
    <property type="molecule type" value="Transcribed_RNA"/>
</dbReference>